<protein>
    <submittedName>
        <fullName evidence="2">Haloacid dehalogenase domain protein hydrolase</fullName>
    </submittedName>
</protein>
<dbReference type="GeneID" id="9132013"/>
<dbReference type="InterPro" id="IPR023214">
    <property type="entry name" value="HAD_sf"/>
</dbReference>
<name>D5VSV5_METIM</name>
<reference evidence="2" key="1">
    <citation type="submission" date="2010-04" db="EMBL/GenBank/DDBJ databases">
        <title>Complete sequence of Methanocaldococcus infernus ME.</title>
        <authorList>
            <consortium name="US DOE Joint Genome Institute"/>
            <person name="Lucas S."/>
            <person name="Copeland A."/>
            <person name="Lapidus A."/>
            <person name="Cheng J.-F."/>
            <person name="Bruce D."/>
            <person name="Goodwin L."/>
            <person name="Pitluck S."/>
            <person name="Munk A.C."/>
            <person name="Detter J.C."/>
            <person name="Han C."/>
            <person name="Tapia R."/>
            <person name="Land M."/>
            <person name="Hauser L."/>
            <person name="Kyrpides N."/>
            <person name="Mikhailova N."/>
            <person name="Sieprawska-Lupa M."/>
            <person name="Whitman W.B."/>
            <person name="Woyke T."/>
        </authorList>
    </citation>
    <scope>NUCLEOTIDE SEQUENCE [LARGE SCALE GENOMIC DNA]</scope>
    <source>
        <strain evidence="2">ME</strain>
    </source>
</reference>
<evidence type="ECO:0000313" key="2">
    <source>
        <dbReference type="EMBL" id="ADG13658.1"/>
    </source>
</evidence>
<dbReference type="Pfam" id="PF00702">
    <property type="entry name" value="Hydrolase"/>
    <property type="match status" value="1"/>
</dbReference>
<dbReference type="RefSeq" id="WP_013100403.1">
    <property type="nucleotide sequence ID" value="NC_014122.1"/>
</dbReference>
<dbReference type="PRINTS" id="PR00119">
    <property type="entry name" value="CATATPASE"/>
</dbReference>
<dbReference type="EMBL" id="CP002009">
    <property type="protein sequence ID" value="ADG13658.1"/>
    <property type="molecule type" value="Genomic_DNA"/>
</dbReference>
<sequence length="259" mass="29259">MIAIVFDNAGTITKIHRAIKDVKKGEFICNKQSVDLVDEKKGRALVIIKDDPLKTVDRENPNNLISNFLRKVNIGVSYCNKPIKLSGIFEDKKTRVRELQEPLNILKSKCSTNLFGSAVIIDTLKGEVDYTVATSGCLFPEVEETFKRLKELGVKIYIASGDRKGFLEELAKKLRVDNIVPEAHQEKKKELIRRLKEEGYFTIMVGDGANDVPAMLESDLAIVTLQNKHPSEKALEVADYKIKNIKEVIDIVKKYINQK</sequence>
<dbReference type="PANTHER" id="PTHR46594">
    <property type="entry name" value="P-TYPE CATION-TRANSPORTING ATPASE"/>
    <property type="match status" value="1"/>
</dbReference>
<dbReference type="GO" id="GO:0046872">
    <property type="term" value="F:metal ion binding"/>
    <property type="evidence" value="ECO:0007669"/>
    <property type="project" value="UniProtKB-KW"/>
</dbReference>
<dbReference type="InterPro" id="IPR036412">
    <property type="entry name" value="HAD-like_sf"/>
</dbReference>
<keyword evidence="3" id="KW-1185">Reference proteome</keyword>
<dbReference type="Proteomes" id="UP000002061">
    <property type="component" value="Chromosome"/>
</dbReference>
<dbReference type="SUPFAM" id="SSF56784">
    <property type="entry name" value="HAD-like"/>
    <property type="match status" value="1"/>
</dbReference>
<dbReference type="eggNOG" id="arCOG01579">
    <property type="taxonomic scope" value="Archaea"/>
</dbReference>
<evidence type="ECO:0000256" key="1">
    <source>
        <dbReference type="ARBA" id="ARBA00022723"/>
    </source>
</evidence>
<dbReference type="GO" id="GO:0016787">
    <property type="term" value="F:hydrolase activity"/>
    <property type="evidence" value="ECO:0007669"/>
    <property type="project" value="UniProtKB-KW"/>
</dbReference>
<gene>
    <name evidence="2" type="ordered locus">Metin_1000</name>
</gene>
<dbReference type="KEGG" id="mif:Metin_1000"/>
<dbReference type="AlphaFoldDB" id="D5VSV5"/>
<keyword evidence="2" id="KW-0378">Hydrolase</keyword>
<organism evidence="2 3">
    <name type="scientific">Methanocaldococcus infernus (strain DSM 11812 / JCM 15783 / ME)</name>
    <dbReference type="NCBI Taxonomy" id="573063"/>
    <lineage>
        <taxon>Archaea</taxon>
        <taxon>Methanobacteriati</taxon>
        <taxon>Methanobacteriota</taxon>
        <taxon>Methanomada group</taxon>
        <taxon>Methanococci</taxon>
        <taxon>Methanococcales</taxon>
        <taxon>Methanocaldococcaceae</taxon>
        <taxon>Methanocaldococcus</taxon>
    </lineage>
</organism>
<dbReference type="HOGENOM" id="CLU_1052165_0_0_2"/>
<proteinExistence type="predicted"/>
<evidence type="ECO:0000313" key="3">
    <source>
        <dbReference type="Proteomes" id="UP000002061"/>
    </source>
</evidence>
<accession>D5VSV5</accession>
<keyword evidence="1" id="KW-0479">Metal-binding</keyword>
<dbReference type="Gene3D" id="3.40.50.1000">
    <property type="entry name" value="HAD superfamily/HAD-like"/>
    <property type="match status" value="1"/>
</dbReference>
<dbReference type="OrthoDB" id="8588at2157"/>
<dbReference type="PANTHER" id="PTHR46594:SF4">
    <property type="entry name" value="P-TYPE CATION-TRANSPORTING ATPASE"/>
    <property type="match status" value="1"/>
</dbReference>